<dbReference type="AlphaFoldDB" id="A0AAV4V9M2"/>
<proteinExistence type="predicted"/>
<protein>
    <submittedName>
        <fullName evidence="2">Uncharacterized protein</fullName>
    </submittedName>
</protein>
<name>A0AAV4V9M2_9ARAC</name>
<organism evidence="2 3">
    <name type="scientific">Caerostris darwini</name>
    <dbReference type="NCBI Taxonomy" id="1538125"/>
    <lineage>
        <taxon>Eukaryota</taxon>
        <taxon>Metazoa</taxon>
        <taxon>Ecdysozoa</taxon>
        <taxon>Arthropoda</taxon>
        <taxon>Chelicerata</taxon>
        <taxon>Arachnida</taxon>
        <taxon>Araneae</taxon>
        <taxon>Araneomorphae</taxon>
        <taxon>Entelegynae</taxon>
        <taxon>Araneoidea</taxon>
        <taxon>Araneidae</taxon>
        <taxon>Caerostris</taxon>
    </lineage>
</organism>
<reference evidence="2 3" key="1">
    <citation type="submission" date="2021-06" db="EMBL/GenBank/DDBJ databases">
        <title>Caerostris darwini draft genome.</title>
        <authorList>
            <person name="Kono N."/>
            <person name="Arakawa K."/>
        </authorList>
    </citation>
    <scope>NUCLEOTIDE SEQUENCE [LARGE SCALE GENOMIC DNA]</scope>
</reference>
<accession>A0AAV4V9M2</accession>
<keyword evidence="3" id="KW-1185">Reference proteome</keyword>
<dbReference type="Proteomes" id="UP001054837">
    <property type="component" value="Unassembled WGS sequence"/>
</dbReference>
<evidence type="ECO:0000313" key="2">
    <source>
        <dbReference type="EMBL" id="GIY66349.1"/>
    </source>
</evidence>
<feature type="compositionally biased region" description="Basic and acidic residues" evidence="1">
    <location>
        <begin position="20"/>
        <end position="32"/>
    </location>
</feature>
<feature type="region of interest" description="Disordered" evidence="1">
    <location>
        <begin position="12"/>
        <end position="54"/>
    </location>
</feature>
<gene>
    <name evidence="2" type="ORF">CDAR_277791</name>
</gene>
<dbReference type="EMBL" id="BPLQ01012582">
    <property type="protein sequence ID" value="GIY66349.1"/>
    <property type="molecule type" value="Genomic_DNA"/>
</dbReference>
<evidence type="ECO:0000256" key="1">
    <source>
        <dbReference type="SAM" id="MobiDB-lite"/>
    </source>
</evidence>
<sequence>MRGTGNPIRFLQRSFGMDNRLQKGGHEEDSISERANCSPGKSLFGAKGKENKTPEENFWEEGNANRGQTSFCTMCPVITFVKEPRSIRAIERHLKKLGVSHCQNLPNFSTVASGLDVDLA</sequence>
<evidence type="ECO:0000313" key="3">
    <source>
        <dbReference type="Proteomes" id="UP001054837"/>
    </source>
</evidence>
<comment type="caution">
    <text evidence="2">The sequence shown here is derived from an EMBL/GenBank/DDBJ whole genome shotgun (WGS) entry which is preliminary data.</text>
</comment>